<evidence type="ECO:0000259" key="2">
    <source>
        <dbReference type="Pfam" id="PF07859"/>
    </source>
</evidence>
<proteinExistence type="predicted"/>
<dbReference type="PANTHER" id="PTHR48081:SF8">
    <property type="entry name" value="ALPHA_BETA HYDROLASE FOLD-3 DOMAIN-CONTAINING PROTEIN-RELATED"/>
    <property type="match status" value="1"/>
</dbReference>
<dbReference type="SUPFAM" id="SSF53474">
    <property type="entry name" value="alpha/beta-Hydrolases"/>
    <property type="match status" value="1"/>
</dbReference>
<dbReference type="Gene3D" id="3.40.50.1820">
    <property type="entry name" value="alpha/beta hydrolase"/>
    <property type="match status" value="1"/>
</dbReference>
<feature type="non-terminal residue" evidence="3">
    <location>
        <position position="250"/>
    </location>
</feature>
<reference evidence="3" key="1">
    <citation type="submission" date="2018-05" db="EMBL/GenBank/DDBJ databases">
        <authorList>
            <person name="Lanie J.A."/>
            <person name="Ng W.-L."/>
            <person name="Kazmierczak K.M."/>
            <person name="Andrzejewski T.M."/>
            <person name="Davidsen T.M."/>
            <person name="Wayne K.J."/>
            <person name="Tettelin H."/>
            <person name="Glass J.I."/>
            <person name="Rusch D."/>
            <person name="Podicherti R."/>
            <person name="Tsui H.-C.T."/>
            <person name="Winkler M.E."/>
        </authorList>
    </citation>
    <scope>NUCLEOTIDE SEQUENCE</scope>
</reference>
<keyword evidence="1" id="KW-0378">Hydrolase</keyword>
<gene>
    <name evidence="3" type="ORF">METZ01_LOCUS414730</name>
</gene>
<dbReference type="Pfam" id="PF07859">
    <property type="entry name" value="Abhydrolase_3"/>
    <property type="match status" value="1"/>
</dbReference>
<protein>
    <recommendedName>
        <fullName evidence="2">Alpha/beta hydrolase fold-3 domain-containing protein</fullName>
    </recommendedName>
</protein>
<dbReference type="InterPro" id="IPR013094">
    <property type="entry name" value="AB_hydrolase_3"/>
</dbReference>
<accession>A0A382WSP8</accession>
<dbReference type="GO" id="GO:0016787">
    <property type="term" value="F:hydrolase activity"/>
    <property type="evidence" value="ECO:0007669"/>
    <property type="project" value="UniProtKB-KW"/>
</dbReference>
<dbReference type="InterPro" id="IPR029058">
    <property type="entry name" value="AB_hydrolase_fold"/>
</dbReference>
<dbReference type="EMBL" id="UINC01162234">
    <property type="protein sequence ID" value="SVD61876.1"/>
    <property type="molecule type" value="Genomic_DNA"/>
</dbReference>
<evidence type="ECO:0000256" key="1">
    <source>
        <dbReference type="ARBA" id="ARBA00022801"/>
    </source>
</evidence>
<dbReference type="AlphaFoldDB" id="A0A382WSP8"/>
<organism evidence="3">
    <name type="scientific">marine metagenome</name>
    <dbReference type="NCBI Taxonomy" id="408172"/>
    <lineage>
        <taxon>unclassified sequences</taxon>
        <taxon>metagenomes</taxon>
        <taxon>ecological metagenomes</taxon>
    </lineage>
</organism>
<sequence length="250" mass="27028">MELDYQRIDAELLAGLEQLPDLNITRENVDSVRATLAARPSAAPVDVMEAQYKVQCDGKGVALYVYRKSNRKNQPVLLWIHGGGYILGSAEDDRAKGIAKNLDCTVISVDYRLAPEHPFPAGLNDCHAALCWLYEEAEMLGIDPKRIAIGGASAGAGLAAGLALKVRDEGGPDLVLQLLLYPMLDNLHATASGRFTNHPVWNQSTSFAAWEMYLNGVPEEDASVYAAAARCTDLSSVVSAYICVGTEDLF</sequence>
<evidence type="ECO:0000313" key="3">
    <source>
        <dbReference type="EMBL" id="SVD61876.1"/>
    </source>
</evidence>
<feature type="domain" description="Alpha/beta hydrolase fold-3" evidence="2">
    <location>
        <begin position="77"/>
        <end position="250"/>
    </location>
</feature>
<dbReference type="PANTHER" id="PTHR48081">
    <property type="entry name" value="AB HYDROLASE SUPERFAMILY PROTEIN C4A8.06C"/>
    <property type="match status" value="1"/>
</dbReference>
<name>A0A382WSP8_9ZZZZ</name>
<dbReference type="InterPro" id="IPR050300">
    <property type="entry name" value="GDXG_lipolytic_enzyme"/>
</dbReference>